<feature type="coiled-coil region" evidence="1">
    <location>
        <begin position="251"/>
        <end position="292"/>
    </location>
</feature>
<keyword evidence="4" id="KW-1185">Reference proteome</keyword>
<evidence type="ECO:0000313" key="4">
    <source>
        <dbReference type="Proteomes" id="UP000274391"/>
    </source>
</evidence>
<dbReference type="Pfam" id="PF01551">
    <property type="entry name" value="Peptidase_M23"/>
    <property type="match status" value="1"/>
</dbReference>
<dbReference type="SUPFAM" id="SSF51261">
    <property type="entry name" value="Duplicated hybrid motif"/>
    <property type="match status" value="1"/>
</dbReference>
<dbReference type="InterPro" id="IPR011055">
    <property type="entry name" value="Dup_hybrid_motif"/>
</dbReference>
<dbReference type="EMBL" id="RQVS01000002">
    <property type="protein sequence ID" value="RRJ88175.1"/>
    <property type="molecule type" value="Genomic_DNA"/>
</dbReference>
<dbReference type="CDD" id="cd12797">
    <property type="entry name" value="M23_peptidase"/>
    <property type="match status" value="1"/>
</dbReference>
<organism evidence="3 4">
    <name type="scientific">Gulosibacter macacae</name>
    <dbReference type="NCBI Taxonomy" id="2488791"/>
    <lineage>
        <taxon>Bacteria</taxon>
        <taxon>Bacillati</taxon>
        <taxon>Actinomycetota</taxon>
        <taxon>Actinomycetes</taxon>
        <taxon>Micrococcales</taxon>
        <taxon>Microbacteriaceae</taxon>
        <taxon>Gulosibacter</taxon>
    </lineage>
</organism>
<dbReference type="Gene3D" id="2.70.70.10">
    <property type="entry name" value="Glucose Permease (Domain IIA)"/>
    <property type="match status" value="1"/>
</dbReference>
<keyword evidence="1" id="KW-0175">Coiled coil</keyword>
<dbReference type="PANTHER" id="PTHR21666">
    <property type="entry name" value="PEPTIDASE-RELATED"/>
    <property type="match status" value="1"/>
</dbReference>
<sequence>MPATRSTTTRTRRNGLRAISAAVLTFILVGSGLNAAVAKDLDDYATWDDVIAAQGDIDRQNALIDEINVQIDDLNNQVTIAEGNALAAGDIYSAAQDAATAQAGLHYTLDQQAQDAATTAEAAERDAGAMAAAMSNRVSNDPTMQLLTQPEQADDFLMSMSTLSKLGTYNGAVYEDAVTARNNADSLADQAQVALDERIRLEDEAESAYNAAVIAQANVQTARDNAVTQGSELEAMLIPLKEHRDVVEADYHEGERLREEERKRIEEQRRREQEERERIAAEEAAAAQAAAEAAGIPYVPPAPSSGDGGAGYSGGISPPMSWNSVVTSPYGMRWHPTRGGYSTHWGLDLVVPGGSCWAPLYAIDSGTITYAGEMGTYGNMVDINSNGTTFRYAHMSYGGINVWPGQYVNAGDVIGYAGTTGASTGCHLHLEIMPWGNNVDPQVWLADRGIYYW</sequence>
<dbReference type="RefSeq" id="WP_124969199.1">
    <property type="nucleotide sequence ID" value="NZ_RQVS01000002.1"/>
</dbReference>
<dbReference type="AlphaFoldDB" id="A0A3P3VZF5"/>
<reference evidence="3 4" key="1">
    <citation type="submission" date="2018-11" db="EMBL/GenBank/DDBJ databases">
        <title>YIM 102482-1 draft genome.</title>
        <authorList>
            <person name="Li G."/>
            <person name="Jiang Y."/>
        </authorList>
    </citation>
    <scope>NUCLEOTIDE SEQUENCE [LARGE SCALE GENOMIC DNA]</scope>
    <source>
        <strain evidence="3 4">YIM 102482-1</strain>
    </source>
</reference>
<dbReference type="InterPro" id="IPR016047">
    <property type="entry name" value="M23ase_b-sheet_dom"/>
</dbReference>
<accession>A0A3P3VZF5</accession>
<dbReference type="OrthoDB" id="1099523at2"/>
<feature type="domain" description="M23ase beta-sheet core" evidence="2">
    <location>
        <begin position="343"/>
        <end position="441"/>
    </location>
</feature>
<evidence type="ECO:0000259" key="2">
    <source>
        <dbReference type="Pfam" id="PF01551"/>
    </source>
</evidence>
<evidence type="ECO:0000256" key="1">
    <source>
        <dbReference type="SAM" id="Coils"/>
    </source>
</evidence>
<evidence type="ECO:0000313" key="3">
    <source>
        <dbReference type="EMBL" id="RRJ88175.1"/>
    </source>
</evidence>
<name>A0A3P3VZF5_9MICO</name>
<feature type="coiled-coil region" evidence="1">
    <location>
        <begin position="57"/>
        <end position="84"/>
    </location>
</feature>
<dbReference type="Proteomes" id="UP000274391">
    <property type="component" value="Unassembled WGS sequence"/>
</dbReference>
<dbReference type="GO" id="GO:0004222">
    <property type="term" value="F:metalloendopeptidase activity"/>
    <property type="evidence" value="ECO:0007669"/>
    <property type="project" value="TreeGrafter"/>
</dbReference>
<comment type="caution">
    <text evidence="3">The sequence shown here is derived from an EMBL/GenBank/DDBJ whole genome shotgun (WGS) entry which is preliminary data.</text>
</comment>
<gene>
    <name evidence="3" type="ORF">EG850_01620</name>
</gene>
<dbReference type="PANTHER" id="PTHR21666:SF270">
    <property type="entry name" value="MUREIN HYDROLASE ACTIVATOR ENVC"/>
    <property type="match status" value="1"/>
</dbReference>
<dbReference type="InterPro" id="IPR050570">
    <property type="entry name" value="Cell_wall_metabolism_enzyme"/>
</dbReference>
<proteinExistence type="predicted"/>
<protein>
    <submittedName>
        <fullName evidence="3">M23 family metallopeptidase</fullName>
    </submittedName>
</protein>